<sequence>MSRLAPRRATRSRWAGLAALAMLLAQTLALLHGVVHPHAGGMASQVKQVVGPAAHVAASLAHHDDGSALCHLVDHLGHADALVPAGGLVLPASGPATAPAVLADGAALEAAAPYEARGPPAVRAS</sequence>
<evidence type="ECO:0000313" key="1">
    <source>
        <dbReference type="EMBL" id="MEF7612398.1"/>
    </source>
</evidence>
<gene>
    <name evidence="1" type="ORF">V4F39_00660</name>
</gene>
<evidence type="ECO:0008006" key="3">
    <source>
        <dbReference type="Google" id="ProtNLM"/>
    </source>
</evidence>
<organism evidence="1 2">
    <name type="scientific">Aquincola agrisoli</name>
    <dbReference type="NCBI Taxonomy" id="3119538"/>
    <lineage>
        <taxon>Bacteria</taxon>
        <taxon>Pseudomonadati</taxon>
        <taxon>Pseudomonadota</taxon>
        <taxon>Betaproteobacteria</taxon>
        <taxon>Burkholderiales</taxon>
        <taxon>Sphaerotilaceae</taxon>
        <taxon>Aquincola</taxon>
    </lineage>
</organism>
<comment type="caution">
    <text evidence="1">The sequence shown here is derived from an EMBL/GenBank/DDBJ whole genome shotgun (WGS) entry which is preliminary data.</text>
</comment>
<dbReference type="AlphaFoldDB" id="A0AAW9Q7P0"/>
<name>A0AAW9Q7P0_9BURK</name>
<keyword evidence="2" id="KW-1185">Reference proteome</keyword>
<dbReference type="Proteomes" id="UP001336250">
    <property type="component" value="Unassembled WGS sequence"/>
</dbReference>
<proteinExistence type="predicted"/>
<dbReference type="EMBL" id="JAZIBG010000003">
    <property type="protein sequence ID" value="MEF7612398.1"/>
    <property type="molecule type" value="Genomic_DNA"/>
</dbReference>
<dbReference type="RefSeq" id="WP_332287297.1">
    <property type="nucleotide sequence ID" value="NZ_JAZIBG010000003.1"/>
</dbReference>
<evidence type="ECO:0000313" key="2">
    <source>
        <dbReference type="Proteomes" id="UP001336250"/>
    </source>
</evidence>
<reference evidence="1 2" key="1">
    <citation type="submission" date="2024-02" db="EMBL/GenBank/DDBJ databases">
        <title>Genome sequence of Aquincola sp. MAHUQ-54.</title>
        <authorList>
            <person name="Huq M.A."/>
        </authorList>
    </citation>
    <scope>NUCLEOTIDE SEQUENCE [LARGE SCALE GENOMIC DNA]</scope>
    <source>
        <strain evidence="1 2">MAHUQ-54</strain>
    </source>
</reference>
<protein>
    <recommendedName>
        <fullName evidence="3">DUF2946 family protein</fullName>
    </recommendedName>
</protein>
<accession>A0AAW9Q7P0</accession>